<dbReference type="Proteomes" id="UP000253831">
    <property type="component" value="Unassembled WGS sequence"/>
</dbReference>
<evidence type="ECO:0000313" key="2">
    <source>
        <dbReference type="Proteomes" id="UP000253831"/>
    </source>
</evidence>
<gene>
    <name evidence="1" type="ORF">DVS81_00515</name>
</gene>
<name>A0A369XU48_9PROT</name>
<sequence length="63" mass="6749">MPDGLQALLLLAQLQRGSGHQRGERTMDPVAGEALFATDETGTHQVQRQGIAGLVLVMKDFAC</sequence>
<organism evidence="1 2">
    <name type="scientific">Candidatus Accumulibacter meliphilus</name>
    <dbReference type="NCBI Taxonomy" id="2211374"/>
    <lineage>
        <taxon>Bacteria</taxon>
        <taxon>Pseudomonadati</taxon>
        <taxon>Pseudomonadota</taxon>
        <taxon>Betaproteobacteria</taxon>
        <taxon>Candidatus Accumulibacter</taxon>
    </lineage>
</organism>
<dbReference type="AlphaFoldDB" id="A0A369XU48"/>
<reference evidence="1 2" key="1">
    <citation type="submission" date="2018-05" db="EMBL/GenBank/DDBJ databases">
        <title>Integrated omic analyses show evidence that a Ca. Accumulibacter phosphatis strain performs denitrification under micro-aerobic conditions.</title>
        <authorList>
            <person name="Camejo P.Y."/>
            <person name="Katherine M.D."/>
            <person name="Daniel N.R."/>
        </authorList>
    </citation>
    <scope>NUCLEOTIDE SEQUENCE [LARGE SCALE GENOMIC DNA]</scope>
    <source>
        <strain evidence="1">UW-LDO-IC</strain>
    </source>
</reference>
<accession>A0A369XU48</accession>
<proteinExistence type="predicted"/>
<evidence type="ECO:0000313" key="1">
    <source>
        <dbReference type="EMBL" id="RDE52292.1"/>
    </source>
</evidence>
<protein>
    <submittedName>
        <fullName evidence="1">Uncharacterized protein</fullName>
    </submittedName>
</protein>
<dbReference type="EMBL" id="QPGA01000001">
    <property type="protein sequence ID" value="RDE52292.1"/>
    <property type="molecule type" value="Genomic_DNA"/>
</dbReference>
<comment type="caution">
    <text evidence="1">The sequence shown here is derived from an EMBL/GenBank/DDBJ whole genome shotgun (WGS) entry which is preliminary data.</text>
</comment>